<dbReference type="PRINTS" id="PR00455">
    <property type="entry name" value="HTHTETR"/>
</dbReference>
<dbReference type="InterPro" id="IPR023772">
    <property type="entry name" value="DNA-bd_HTH_TetR-type_CS"/>
</dbReference>
<protein>
    <submittedName>
        <fullName evidence="6">TetR/AcrR family transcriptional regulator</fullName>
    </submittedName>
</protein>
<reference evidence="7" key="1">
    <citation type="journal article" date="2019" name="Int. J. Syst. Evol. Microbiol.">
        <title>The Global Catalogue of Microorganisms (GCM) 10K type strain sequencing project: providing services to taxonomists for standard genome sequencing and annotation.</title>
        <authorList>
            <consortium name="The Broad Institute Genomics Platform"/>
            <consortium name="The Broad Institute Genome Sequencing Center for Infectious Disease"/>
            <person name="Wu L."/>
            <person name="Ma J."/>
        </authorList>
    </citation>
    <scope>NUCLEOTIDE SEQUENCE [LARGE SCALE GENOMIC DNA]</scope>
    <source>
        <strain evidence="7">JCM 17342</strain>
    </source>
</reference>
<evidence type="ECO:0000313" key="6">
    <source>
        <dbReference type="EMBL" id="GAA4011805.1"/>
    </source>
</evidence>
<dbReference type="EMBL" id="BAABAL010000013">
    <property type="protein sequence ID" value="GAA4011805.1"/>
    <property type="molecule type" value="Genomic_DNA"/>
</dbReference>
<dbReference type="PANTHER" id="PTHR47506">
    <property type="entry name" value="TRANSCRIPTIONAL REGULATORY PROTEIN"/>
    <property type="match status" value="1"/>
</dbReference>
<sequence length="227" mass="23857">MYRWVYNWEGNAVPGGRPRAFDIDAALDLALEVFWRNGYDGTSVAELTAAMGITKPSLYAAFGNKEELFTAVLARYVEGPGAYAAAALDAPTAREVIERLVLGAVDLTAECPGCLTVRAVHAAGPEAAPVREAAVARRKAGETALRRRLERASDLPDGTDAAVLAALVHTVTDGIAVQAAAGRGRKELLRIAEQALTYFASSSSATLNTTDLAVSTGKAESPKNPLS</sequence>
<keyword evidence="7" id="KW-1185">Reference proteome</keyword>
<dbReference type="PANTHER" id="PTHR47506:SF1">
    <property type="entry name" value="HTH-TYPE TRANSCRIPTIONAL REGULATOR YJDC"/>
    <property type="match status" value="1"/>
</dbReference>
<name>A0ABP7SHX3_9PSEU</name>
<evidence type="ECO:0000256" key="3">
    <source>
        <dbReference type="ARBA" id="ARBA00023163"/>
    </source>
</evidence>
<accession>A0ABP7SHX3</accession>
<keyword evidence="1" id="KW-0805">Transcription regulation</keyword>
<dbReference type="Gene3D" id="1.10.357.10">
    <property type="entry name" value="Tetracycline Repressor, domain 2"/>
    <property type="match status" value="1"/>
</dbReference>
<dbReference type="Pfam" id="PF00440">
    <property type="entry name" value="TetR_N"/>
    <property type="match status" value="1"/>
</dbReference>
<feature type="DNA-binding region" description="H-T-H motif" evidence="4">
    <location>
        <begin position="43"/>
        <end position="62"/>
    </location>
</feature>
<dbReference type="InterPro" id="IPR001647">
    <property type="entry name" value="HTH_TetR"/>
</dbReference>
<dbReference type="Gene3D" id="1.10.10.60">
    <property type="entry name" value="Homeodomain-like"/>
    <property type="match status" value="1"/>
</dbReference>
<organism evidence="6 7">
    <name type="scientific">Allokutzneria multivorans</name>
    <dbReference type="NCBI Taxonomy" id="1142134"/>
    <lineage>
        <taxon>Bacteria</taxon>
        <taxon>Bacillati</taxon>
        <taxon>Actinomycetota</taxon>
        <taxon>Actinomycetes</taxon>
        <taxon>Pseudonocardiales</taxon>
        <taxon>Pseudonocardiaceae</taxon>
        <taxon>Allokutzneria</taxon>
    </lineage>
</organism>
<comment type="caution">
    <text evidence="6">The sequence shown here is derived from an EMBL/GenBank/DDBJ whole genome shotgun (WGS) entry which is preliminary data.</text>
</comment>
<dbReference type="RefSeq" id="WP_344876540.1">
    <property type="nucleotide sequence ID" value="NZ_BAABAL010000013.1"/>
</dbReference>
<dbReference type="PROSITE" id="PS50977">
    <property type="entry name" value="HTH_TETR_2"/>
    <property type="match status" value="1"/>
</dbReference>
<evidence type="ECO:0000256" key="4">
    <source>
        <dbReference type="PROSITE-ProRule" id="PRU00335"/>
    </source>
</evidence>
<proteinExistence type="predicted"/>
<keyword evidence="3" id="KW-0804">Transcription</keyword>
<gene>
    <name evidence="6" type="ORF">GCM10022247_37890</name>
</gene>
<dbReference type="PROSITE" id="PS01081">
    <property type="entry name" value="HTH_TETR_1"/>
    <property type="match status" value="1"/>
</dbReference>
<evidence type="ECO:0000313" key="7">
    <source>
        <dbReference type="Proteomes" id="UP001501747"/>
    </source>
</evidence>
<evidence type="ECO:0000256" key="1">
    <source>
        <dbReference type="ARBA" id="ARBA00023015"/>
    </source>
</evidence>
<evidence type="ECO:0000256" key="2">
    <source>
        <dbReference type="ARBA" id="ARBA00023125"/>
    </source>
</evidence>
<dbReference type="SUPFAM" id="SSF48498">
    <property type="entry name" value="Tetracyclin repressor-like, C-terminal domain"/>
    <property type="match status" value="1"/>
</dbReference>
<feature type="domain" description="HTH tetR-type" evidence="5">
    <location>
        <begin position="20"/>
        <end position="80"/>
    </location>
</feature>
<dbReference type="SUPFAM" id="SSF46689">
    <property type="entry name" value="Homeodomain-like"/>
    <property type="match status" value="1"/>
</dbReference>
<dbReference type="InterPro" id="IPR036271">
    <property type="entry name" value="Tet_transcr_reg_TetR-rel_C_sf"/>
</dbReference>
<keyword evidence="2 4" id="KW-0238">DNA-binding</keyword>
<dbReference type="InterPro" id="IPR009057">
    <property type="entry name" value="Homeodomain-like_sf"/>
</dbReference>
<dbReference type="Proteomes" id="UP001501747">
    <property type="component" value="Unassembled WGS sequence"/>
</dbReference>
<evidence type="ECO:0000259" key="5">
    <source>
        <dbReference type="PROSITE" id="PS50977"/>
    </source>
</evidence>